<organism evidence="2 3">
    <name type="scientific">Lophium mytilinum</name>
    <dbReference type="NCBI Taxonomy" id="390894"/>
    <lineage>
        <taxon>Eukaryota</taxon>
        <taxon>Fungi</taxon>
        <taxon>Dikarya</taxon>
        <taxon>Ascomycota</taxon>
        <taxon>Pezizomycotina</taxon>
        <taxon>Dothideomycetes</taxon>
        <taxon>Pleosporomycetidae</taxon>
        <taxon>Mytilinidiales</taxon>
        <taxon>Mytilinidiaceae</taxon>
        <taxon>Lophium</taxon>
    </lineage>
</organism>
<dbReference type="Proteomes" id="UP000799750">
    <property type="component" value="Unassembled WGS sequence"/>
</dbReference>
<name>A0A6A6QWE9_9PEZI</name>
<feature type="compositionally biased region" description="Low complexity" evidence="1">
    <location>
        <begin position="85"/>
        <end position="98"/>
    </location>
</feature>
<gene>
    <name evidence="2" type="ORF">BU16DRAFT_539003</name>
</gene>
<dbReference type="AlphaFoldDB" id="A0A6A6QWE9"/>
<feature type="region of interest" description="Disordered" evidence="1">
    <location>
        <begin position="1"/>
        <end position="101"/>
    </location>
</feature>
<dbReference type="EMBL" id="MU004188">
    <property type="protein sequence ID" value="KAF2496472.1"/>
    <property type="molecule type" value="Genomic_DNA"/>
</dbReference>
<sequence>MFASPNSQPPQQRSLNTSQQTETMLPKLEPNDPESMAESSPLFNGISSMVDREGTMDSEAGNAAEEVTQDDDWEDYEAEYDDAYDSANSDDSGSGSDSVTLTSDHIYNFAEMALNQVGSTGSAPATHRSSPDKALHAKRLQALAGKNGLPATDAVPPAYWSENEGEHFAQQTAAGYTTRRKGLS</sequence>
<feature type="compositionally biased region" description="Acidic residues" evidence="1">
    <location>
        <begin position="67"/>
        <end position="84"/>
    </location>
</feature>
<keyword evidence="3" id="KW-1185">Reference proteome</keyword>
<evidence type="ECO:0000313" key="3">
    <source>
        <dbReference type="Proteomes" id="UP000799750"/>
    </source>
</evidence>
<feature type="compositionally biased region" description="Polar residues" evidence="1">
    <location>
        <begin position="1"/>
        <end position="23"/>
    </location>
</feature>
<protein>
    <submittedName>
        <fullName evidence="2">Uncharacterized protein</fullName>
    </submittedName>
</protein>
<proteinExistence type="predicted"/>
<feature type="region of interest" description="Disordered" evidence="1">
    <location>
        <begin position="141"/>
        <end position="184"/>
    </location>
</feature>
<evidence type="ECO:0000256" key="1">
    <source>
        <dbReference type="SAM" id="MobiDB-lite"/>
    </source>
</evidence>
<feature type="compositionally biased region" description="Polar residues" evidence="1">
    <location>
        <begin position="37"/>
        <end position="47"/>
    </location>
</feature>
<evidence type="ECO:0000313" key="2">
    <source>
        <dbReference type="EMBL" id="KAF2496472.1"/>
    </source>
</evidence>
<accession>A0A6A6QWE9</accession>
<reference evidence="2" key="1">
    <citation type="journal article" date="2020" name="Stud. Mycol.">
        <title>101 Dothideomycetes genomes: a test case for predicting lifestyles and emergence of pathogens.</title>
        <authorList>
            <person name="Haridas S."/>
            <person name="Albert R."/>
            <person name="Binder M."/>
            <person name="Bloem J."/>
            <person name="Labutti K."/>
            <person name="Salamov A."/>
            <person name="Andreopoulos B."/>
            <person name="Baker S."/>
            <person name="Barry K."/>
            <person name="Bills G."/>
            <person name="Bluhm B."/>
            <person name="Cannon C."/>
            <person name="Castanera R."/>
            <person name="Culley D."/>
            <person name="Daum C."/>
            <person name="Ezra D."/>
            <person name="Gonzalez J."/>
            <person name="Henrissat B."/>
            <person name="Kuo A."/>
            <person name="Liang C."/>
            <person name="Lipzen A."/>
            <person name="Lutzoni F."/>
            <person name="Magnuson J."/>
            <person name="Mondo S."/>
            <person name="Nolan M."/>
            <person name="Ohm R."/>
            <person name="Pangilinan J."/>
            <person name="Park H.-J."/>
            <person name="Ramirez L."/>
            <person name="Alfaro M."/>
            <person name="Sun H."/>
            <person name="Tritt A."/>
            <person name="Yoshinaga Y."/>
            <person name="Zwiers L.-H."/>
            <person name="Turgeon B."/>
            <person name="Goodwin S."/>
            <person name="Spatafora J."/>
            <person name="Crous P."/>
            <person name="Grigoriev I."/>
        </authorList>
    </citation>
    <scope>NUCLEOTIDE SEQUENCE</scope>
    <source>
        <strain evidence="2">CBS 269.34</strain>
    </source>
</reference>